<dbReference type="InterPro" id="IPR034772">
    <property type="entry name" value="CPSF6/7"/>
</dbReference>
<dbReference type="Proteomes" id="UP001652625">
    <property type="component" value="Chromosome 02"/>
</dbReference>
<dbReference type="Pfam" id="PF00076">
    <property type="entry name" value="RRM_1"/>
    <property type="match status" value="1"/>
</dbReference>
<evidence type="ECO:0000313" key="10">
    <source>
        <dbReference type="RefSeq" id="XP_065647102.1"/>
    </source>
</evidence>
<dbReference type="CDD" id="cd12643">
    <property type="entry name" value="RRM_CFIm68"/>
    <property type="match status" value="1"/>
</dbReference>
<reference evidence="9" key="1">
    <citation type="submission" date="2025-05" db="UniProtKB">
        <authorList>
            <consortium name="RefSeq"/>
        </authorList>
    </citation>
    <scope>NUCLEOTIDE SEQUENCE [LARGE SCALE GENOMIC DNA]</scope>
</reference>
<evidence type="ECO:0000256" key="7">
    <source>
        <dbReference type="SAM" id="MobiDB-lite"/>
    </source>
</evidence>
<dbReference type="GeneID" id="105843448"/>
<keyword evidence="5" id="KW-0539">Nucleus</keyword>
<proteinExistence type="inferred from homology"/>
<dbReference type="RefSeq" id="XP_065647102.1">
    <property type="nucleotide sequence ID" value="XM_065791030.1"/>
</dbReference>
<dbReference type="PANTHER" id="PTHR23204">
    <property type="entry name" value="CLEAVAGE AND POLYADENYLATION SPECIFIC FACTOR"/>
    <property type="match status" value="1"/>
</dbReference>
<evidence type="ECO:0000256" key="3">
    <source>
        <dbReference type="ARBA" id="ARBA00016259"/>
    </source>
</evidence>
<evidence type="ECO:0000256" key="4">
    <source>
        <dbReference type="ARBA" id="ARBA00022664"/>
    </source>
</evidence>
<evidence type="ECO:0000256" key="5">
    <source>
        <dbReference type="ARBA" id="ARBA00023242"/>
    </source>
</evidence>
<evidence type="ECO:0000256" key="1">
    <source>
        <dbReference type="ARBA" id="ARBA00004123"/>
    </source>
</evidence>
<feature type="region of interest" description="Disordered" evidence="7">
    <location>
        <begin position="379"/>
        <end position="431"/>
    </location>
</feature>
<dbReference type="InterPro" id="IPR057951">
    <property type="entry name" value="CPSF6/7_RSLD_N"/>
</dbReference>
<dbReference type="Pfam" id="PF25524">
    <property type="entry name" value="RSLD_CPSF6"/>
    <property type="match status" value="1"/>
</dbReference>
<feature type="compositionally biased region" description="Basic residues" evidence="7">
    <location>
        <begin position="403"/>
        <end position="414"/>
    </location>
</feature>
<dbReference type="InterPro" id="IPR012677">
    <property type="entry name" value="Nucleotide-bd_a/b_plait_sf"/>
</dbReference>
<keyword evidence="6" id="KW-0694">RNA-binding</keyword>
<evidence type="ECO:0000313" key="9">
    <source>
        <dbReference type="Proteomes" id="UP001652625"/>
    </source>
</evidence>
<comment type="similarity">
    <text evidence="2">Belongs to the RRM CPSF6/7 family.</text>
</comment>
<keyword evidence="9" id="KW-1185">Reference proteome</keyword>
<dbReference type="PROSITE" id="PS50102">
    <property type="entry name" value="RRM"/>
    <property type="match status" value="1"/>
</dbReference>
<dbReference type="InterPro" id="IPR000504">
    <property type="entry name" value="RRM_dom"/>
</dbReference>
<sequence length="431" mass="48108">MEGPEAAYVQSDLYADVMAEPVQQTNTQDLENGVLHRGPLVSEYRSYTTIHPKSMEQQEKESKIAANVDQIPKGLSLYIGNLTWWTNDEELSNAIRECGVNDLLNIKFFENRINGQSKGFCLIEVGSETSQRLCMERLPNQNIHNQKPLVTFVNKQSLTMFENQCKKDKPVGFNEDQRKIFRDDQRKVRPNFMPGPQIIHGLPPPGANVVAAPMLDHTIMQQQLQLPAGFPPGSIIVDAAGNIIHGGMPGLSIPGMMHGLPVNSVTGHMAPHRSGVAPHLNPAFVSHESQPIDPMTGLPLQTAGLNEQDMESMRRNQAVASTAIQRAMTDANAGEFESGIETLVTAISLIKQSTTASTDPAQVLIQSLQDCLQGLEGQLVQKGSGGSHRSNRYEDYEYDRDRNRRRRERSRSHGRQSFSPRRSRSRERRRR</sequence>
<keyword evidence="4" id="KW-0507">mRNA processing</keyword>
<evidence type="ECO:0000256" key="6">
    <source>
        <dbReference type="PROSITE-ProRule" id="PRU00176"/>
    </source>
</evidence>
<dbReference type="InterPro" id="IPR034769">
    <property type="entry name" value="CPSF6_RRM"/>
</dbReference>
<feature type="compositionally biased region" description="Basic residues" evidence="7">
    <location>
        <begin position="421"/>
        <end position="431"/>
    </location>
</feature>
<dbReference type="Gene3D" id="3.30.70.330">
    <property type="match status" value="1"/>
</dbReference>
<dbReference type="SUPFAM" id="SSF54928">
    <property type="entry name" value="RNA-binding domain, RBD"/>
    <property type="match status" value="1"/>
</dbReference>
<comment type="subcellular location">
    <subcellularLocation>
        <location evidence="1">Nucleus</location>
    </subcellularLocation>
</comment>
<name>A0ABM4BDS1_HYDVU</name>
<feature type="compositionally biased region" description="Basic and acidic residues" evidence="7">
    <location>
        <begin position="391"/>
        <end position="402"/>
    </location>
</feature>
<evidence type="ECO:0000256" key="2">
    <source>
        <dbReference type="ARBA" id="ARBA00006265"/>
    </source>
</evidence>
<protein>
    <recommendedName>
        <fullName evidence="3">Cleavage and polyadenylation specificity factor subunit 6</fullName>
    </recommendedName>
</protein>
<gene>
    <name evidence="10" type="primary">LOC105843448</name>
</gene>
<organism evidence="9 10">
    <name type="scientific">Hydra vulgaris</name>
    <name type="common">Hydra</name>
    <name type="synonym">Hydra attenuata</name>
    <dbReference type="NCBI Taxonomy" id="6087"/>
    <lineage>
        <taxon>Eukaryota</taxon>
        <taxon>Metazoa</taxon>
        <taxon>Cnidaria</taxon>
        <taxon>Hydrozoa</taxon>
        <taxon>Hydroidolina</taxon>
        <taxon>Anthoathecata</taxon>
        <taxon>Aplanulata</taxon>
        <taxon>Hydridae</taxon>
        <taxon>Hydra</taxon>
    </lineage>
</organism>
<accession>A0ABM4BDS1</accession>
<reference evidence="10" key="2">
    <citation type="submission" date="2025-08" db="UniProtKB">
        <authorList>
            <consortium name="RefSeq"/>
        </authorList>
    </citation>
    <scope>IDENTIFICATION</scope>
</reference>
<dbReference type="InterPro" id="IPR035979">
    <property type="entry name" value="RBD_domain_sf"/>
</dbReference>
<evidence type="ECO:0000259" key="8">
    <source>
        <dbReference type="PROSITE" id="PS50102"/>
    </source>
</evidence>
<dbReference type="SMART" id="SM00360">
    <property type="entry name" value="RRM"/>
    <property type="match status" value="1"/>
</dbReference>
<feature type="domain" description="RRM" evidence="8">
    <location>
        <begin position="75"/>
        <end position="155"/>
    </location>
</feature>